<evidence type="ECO:0000313" key="1">
    <source>
        <dbReference type="EMBL" id="GAA3758013.1"/>
    </source>
</evidence>
<comment type="caution">
    <text evidence="1">The sequence shown here is derived from an EMBL/GenBank/DDBJ whole genome shotgun (WGS) entry which is preliminary data.</text>
</comment>
<evidence type="ECO:0000313" key="2">
    <source>
        <dbReference type="Proteomes" id="UP001500748"/>
    </source>
</evidence>
<organism evidence="1 2">
    <name type="scientific">Flavobacterium ginsengiterrae</name>
    <dbReference type="NCBI Taxonomy" id="871695"/>
    <lineage>
        <taxon>Bacteria</taxon>
        <taxon>Pseudomonadati</taxon>
        <taxon>Bacteroidota</taxon>
        <taxon>Flavobacteriia</taxon>
        <taxon>Flavobacteriales</taxon>
        <taxon>Flavobacteriaceae</taxon>
        <taxon>Flavobacterium</taxon>
    </lineage>
</organism>
<dbReference type="RefSeq" id="WP_345139977.1">
    <property type="nucleotide sequence ID" value="NZ_BAABDU010000002.1"/>
</dbReference>
<dbReference type="Proteomes" id="UP001500748">
    <property type="component" value="Unassembled WGS sequence"/>
</dbReference>
<reference evidence="2" key="1">
    <citation type="journal article" date="2019" name="Int. J. Syst. Evol. Microbiol.">
        <title>The Global Catalogue of Microorganisms (GCM) 10K type strain sequencing project: providing services to taxonomists for standard genome sequencing and annotation.</title>
        <authorList>
            <consortium name="The Broad Institute Genomics Platform"/>
            <consortium name="The Broad Institute Genome Sequencing Center for Infectious Disease"/>
            <person name="Wu L."/>
            <person name="Ma J."/>
        </authorList>
    </citation>
    <scope>NUCLEOTIDE SEQUENCE [LARGE SCALE GENOMIC DNA]</scope>
    <source>
        <strain evidence="2">JCM 17337</strain>
    </source>
</reference>
<dbReference type="EMBL" id="BAABDU010000002">
    <property type="protein sequence ID" value="GAA3758013.1"/>
    <property type="molecule type" value="Genomic_DNA"/>
</dbReference>
<name>A0ABP7GDM5_9FLAO</name>
<gene>
    <name evidence="1" type="ORF">GCM10022423_05610</name>
</gene>
<sequence>MSSSKQLNFFITPEDYNSINSFLKECSAIILTNDDIKKEKNILNSITDLNEDVKQIFLTRNDFLKDVVIKTIEDDISYYYITSSALLEFSIGGFYPYDKNSLQSARFYYIKSYYDENGDFVSKSEDFVSWCDEIFKIFKKLFLKKYSKDCYCSDSAIKWIESNNAVLNNGGQKWSKQ</sequence>
<protein>
    <submittedName>
        <fullName evidence="1">Uncharacterized protein</fullName>
    </submittedName>
</protein>
<keyword evidence="2" id="KW-1185">Reference proteome</keyword>
<accession>A0ABP7GDM5</accession>
<proteinExistence type="predicted"/>